<dbReference type="PROSITE" id="PS50235">
    <property type="entry name" value="USP_3"/>
    <property type="match status" value="1"/>
</dbReference>
<evidence type="ECO:0000256" key="5">
    <source>
        <dbReference type="ARBA" id="ARBA00022801"/>
    </source>
</evidence>
<dbReference type="PANTHER" id="PTHR24006:SF747">
    <property type="entry name" value="UBIQUITIN CARBOXYL-TERMINAL HYDROLASE 20"/>
    <property type="match status" value="1"/>
</dbReference>
<proteinExistence type="inferred from homology"/>
<sequence>MAVPSQNNDGSLPSSKTETLKGKSLVVSSSNPFGPSSSLSSDTENGEPVDYSTSSVSTILADEVSLTSLQTEAIRDQFLLNDLSSNPNMSESSYILDSHIDSRDYASVVSPNGSDHSLPSSLEALDDRCLVAEPLDQRPVDTLPDDDGGDCNEQMEFEKNLSSSSGLGLCEEDDFCDNEQHHENNGLFCEQPYNPHDCGCSEFHRFGCRCRPCGRDCRYNCYSRQYSPWYRSRHSPWADSWNGGNREDKEYVPLAFSLPLPEPVATGVGAGLSNLGNTCFINAILQCFTHTVPLVKALQSCNHLRPCQRGTGGFCVVCALHDHIKLSLASSGKIISPLEVVDNLNNISSCFRRYQQEDAHEFLQCLLEKLERCCLNDEISYPQDDNIVERVFGGRLISKLKCCNCGDCSDKYEPLIDLSLEIEDVETLQNALESFTKVEKIENLDTKFTCDKCREEVSREKQLMLDRAPSVATFHLKRFKTDGSSIAKINKHVDFPLELDLKPYTNGSEDSNVNQVDLKYQLYAIVVHNGFLPTSGHYFSYVRSSPDTWHKLDDSMVVKVDEEIVLSQTAYILFYAREGTPWFSSLIESLDPIISNTSPKSVLDRMETECSLYHNLENVDHCKDHGTTSDVVRTSTHFSMTTAVVEAQMNETGNDAEGVSAMISNGTGQSGPQICSDESRNDSDIPMNDVSASLGVVDWSNGTAKSEKLEETRTDIPMEASASLGARDWHNGLLKREKLEDIRVDGILHSEKLGALPPVKENNLCQVVHNIGRKDGLGPLTPPRSPVDMNSGGLPETRHHIRRDHLKVENSRREHLENMENCKKLKRGVRDQRHEAIRYISKNVPSARGIRLMAAMLPRNDKKRRLRSSPCKQASPPSSRHKPNQRLAVLR</sequence>
<dbReference type="InterPro" id="IPR038765">
    <property type="entry name" value="Papain-like_cys_pep_sf"/>
</dbReference>
<evidence type="ECO:0000256" key="9">
    <source>
        <dbReference type="SAM" id="MobiDB-lite"/>
    </source>
</evidence>
<evidence type="ECO:0000256" key="4">
    <source>
        <dbReference type="ARBA" id="ARBA00022786"/>
    </source>
</evidence>
<evidence type="ECO:0000256" key="7">
    <source>
        <dbReference type="ARBA" id="ARBA00037450"/>
    </source>
</evidence>
<comment type="catalytic activity">
    <reaction evidence="1 8">
        <text>Thiol-dependent hydrolysis of ester, thioester, amide, peptide and isopeptide bonds formed by the C-terminal Gly of ubiquitin (a 76-residue protein attached to proteins as an intracellular targeting signal).</text>
        <dbReference type="EC" id="3.4.19.12"/>
    </reaction>
</comment>
<comment type="similarity">
    <text evidence="2 8">Belongs to the peptidase C19 family.</text>
</comment>
<feature type="region of interest" description="Disordered" evidence="9">
    <location>
        <begin position="860"/>
        <end position="891"/>
    </location>
</feature>
<feature type="region of interest" description="Disordered" evidence="9">
    <location>
        <begin position="1"/>
        <end position="52"/>
    </location>
</feature>
<dbReference type="GO" id="GO:0006508">
    <property type="term" value="P:proteolysis"/>
    <property type="evidence" value="ECO:0007669"/>
    <property type="project" value="UniProtKB-KW"/>
</dbReference>
<dbReference type="Proteomes" id="UP000027138">
    <property type="component" value="Unassembled WGS sequence"/>
</dbReference>
<evidence type="ECO:0000256" key="1">
    <source>
        <dbReference type="ARBA" id="ARBA00000707"/>
    </source>
</evidence>
<keyword evidence="12" id="KW-1185">Reference proteome</keyword>
<dbReference type="GO" id="GO:0004843">
    <property type="term" value="F:cysteine-type deubiquitinase activity"/>
    <property type="evidence" value="ECO:0007669"/>
    <property type="project" value="UniProtKB-UniRule"/>
</dbReference>
<protein>
    <recommendedName>
        <fullName evidence="8">Ubiquitin carboxyl-terminal hydrolase</fullName>
        <ecNumber evidence="8">3.4.19.12</ecNumber>
    </recommendedName>
</protein>
<dbReference type="InterPro" id="IPR001394">
    <property type="entry name" value="Peptidase_C19_UCH"/>
</dbReference>
<feature type="compositionally biased region" description="Low complexity" evidence="9">
    <location>
        <begin position="28"/>
        <end position="41"/>
    </location>
</feature>
<comment type="function">
    <text evidence="7 8">Recognizes and hydrolyzes the peptide bond at the C-terminal Gly of ubiquitin. Involved in the processing of poly-ubiquitin precursors as well as that of ubiquitinated proteins.</text>
</comment>
<reference evidence="11 12" key="1">
    <citation type="journal article" date="2014" name="PLoS ONE">
        <title>Global Analysis of Gene Expression Profiles in Physic Nut (Jatropha curcas L.) Seedlings Exposed to Salt Stress.</title>
        <authorList>
            <person name="Zhang L."/>
            <person name="Zhang C."/>
            <person name="Wu P."/>
            <person name="Chen Y."/>
            <person name="Li M."/>
            <person name="Jiang H."/>
            <person name="Wu G."/>
        </authorList>
    </citation>
    <scope>NUCLEOTIDE SEQUENCE [LARGE SCALE GENOMIC DNA]</scope>
    <source>
        <strain evidence="12">cv. GZQX0401</strain>
        <tissue evidence="11">Young leaves</tissue>
    </source>
</reference>
<dbReference type="PROSITE" id="PS00973">
    <property type="entry name" value="USP_2"/>
    <property type="match status" value="1"/>
</dbReference>
<evidence type="ECO:0000256" key="2">
    <source>
        <dbReference type="ARBA" id="ARBA00009085"/>
    </source>
</evidence>
<feature type="region of interest" description="Disordered" evidence="9">
    <location>
        <begin position="775"/>
        <end position="797"/>
    </location>
</feature>
<keyword evidence="6 8" id="KW-0788">Thiol protease</keyword>
<dbReference type="STRING" id="180498.A0A067KH48"/>
<evidence type="ECO:0000256" key="3">
    <source>
        <dbReference type="ARBA" id="ARBA00022670"/>
    </source>
</evidence>
<dbReference type="Gene3D" id="3.90.70.10">
    <property type="entry name" value="Cysteine proteinases"/>
    <property type="match status" value="1"/>
</dbReference>
<dbReference type="PROSITE" id="PS00972">
    <property type="entry name" value="USP_1"/>
    <property type="match status" value="1"/>
</dbReference>
<evidence type="ECO:0000313" key="12">
    <source>
        <dbReference type="Proteomes" id="UP000027138"/>
    </source>
</evidence>
<accession>A0A067KH48</accession>
<name>A0A067KH48_JATCU</name>
<feature type="compositionally biased region" description="Polar residues" evidence="9">
    <location>
        <begin position="1"/>
        <end position="17"/>
    </location>
</feature>
<gene>
    <name evidence="11" type="ORF">JCGZ_12656</name>
</gene>
<dbReference type="Pfam" id="PF00443">
    <property type="entry name" value="UCH"/>
    <property type="match status" value="1"/>
</dbReference>
<dbReference type="InterPro" id="IPR018200">
    <property type="entry name" value="USP_CS"/>
</dbReference>
<dbReference type="EMBL" id="KK914535">
    <property type="protein sequence ID" value="KDP34308.1"/>
    <property type="molecule type" value="Genomic_DNA"/>
</dbReference>
<feature type="domain" description="USP" evidence="10">
    <location>
        <begin position="270"/>
        <end position="578"/>
    </location>
</feature>
<dbReference type="GO" id="GO:0005634">
    <property type="term" value="C:nucleus"/>
    <property type="evidence" value="ECO:0007669"/>
    <property type="project" value="TreeGrafter"/>
</dbReference>
<evidence type="ECO:0000259" key="10">
    <source>
        <dbReference type="PROSITE" id="PS50235"/>
    </source>
</evidence>
<dbReference type="PANTHER" id="PTHR24006">
    <property type="entry name" value="UBIQUITIN CARBOXYL-TERMINAL HYDROLASE"/>
    <property type="match status" value="1"/>
</dbReference>
<dbReference type="OrthoDB" id="420187at2759"/>
<keyword evidence="4 8" id="KW-0833">Ubl conjugation pathway</keyword>
<dbReference type="InterPro" id="IPR028889">
    <property type="entry name" value="USP"/>
</dbReference>
<dbReference type="GO" id="GO:0005829">
    <property type="term" value="C:cytosol"/>
    <property type="evidence" value="ECO:0007669"/>
    <property type="project" value="TreeGrafter"/>
</dbReference>
<dbReference type="AlphaFoldDB" id="A0A067KH48"/>
<dbReference type="InterPro" id="IPR050164">
    <property type="entry name" value="Peptidase_C19"/>
</dbReference>
<dbReference type="FunFam" id="3.90.70.10:FF:000116">
    <property type="entry name" value="Ubiquitin carboxyl-terminal hydrolase 20"/>
    <property type="match status" value="1"/>
</dbReference>
<dbReference type="GO" id="GO:0016579">
    <property type="term" value="P:protein deubiquitination"/>
    <property type="evidence" value="ECO:0007669"/>
    <property type="project" value="InterPro"/>
</dbReference>
<evidence type="ECO:0000256" key="8">
    <source>
        <dbReference type="RuleBase" id="RU366025"/>
    </source>
</evidence>
<organism evidence="11 12">
    <name type="scientific">Jatropha curcas</name>
    <name type="common">Barbados nut</name>
    <dbReference type="NCBI Taxonomy" id="180498"/>
    <lineage>
        <taxon>Eukaryota</taxon>
        <taxon>Viridiplantae</taxon>
        <taxon>Streptophyta</taxon>
        <taxon>Embryophyta</taxon>
        <taxon>Tracheophyta</taxon>
        <taxon>Spermatophyta</taxon>
        <taxon>Magnoliopsida</taxon>
        <taxon>eudicotyledons</taxon>
        <taxon>Gunneridae</taxon>
        <taxon>Pentapetalae</taxon>
        <taxon>rosids</taxon>
        <taxon>fabids</taxon>
        <taxon>Malpighiales</taxon>
        <taxon>Euphorbiaceae</taxon>
        <taxon>Crotonoideae</taxon>
        <taxon>Jatropheae</taxon>
        <taxon>Jatropha</taxon>
    </lineage>
</organism>
<dbReference type="SUPFAM" id="SSF54001">
    <property type="entry name" value="Cysteine proteinases"/>
    <property type="match status" value="1"/>
</dbReference>
<dbReference type="EC" id="3.4.19.12" evidence="8"/>
<evidence type="ECO:0000313" key="11">
    <source>
        <dbReference type="EMBL" id="KDP34308.1"/>
    </source>
</evidence>
<keyword evidence="5 8" id="KW-0378">Hydrolase</keyword>
<keyword evidence="3 8" id="KW-0645">Protease</keyword>
<evidence type="ECO:0000256" key="6">
    <source>
        <dbReference type="ARBA" id="ARBA00022807"/>
    </source>
</evidence>